<protein>
    <submittedName>
        <fullName evidence="2">Uncharacterized protein</fullName>
    </submittedName>
</protein>
<evidence type="ECO:0000256" key="1">
    <source>
        <dbReference type="SAM" id="MobiDB-lite"/>
    </source>
</evidence>
<name>A0AAV4JSS8_9GAST</name>
<feature type="compositionally biased region" description="Polar residues" evidence="1">
    <location>
        <begin position="108"/>
        <end position="117"/>
    </location>
</feature>
<comment type="caution">
    <text evidence="2">The sequence shown here is derived from an EMBL/GenBank/DDBJ whole genome shotgun (WGS) entry which is preliminary data.</text>
</comment>
<gene>
    <name evidence="2" type="ORF">ElyMa_001697500</name>
</gene>
<accession>A0AAV4JSS8</accession>
<reference evidence="2 3" key="1">
    <citation type="journal article" date="2021" name="Elife">
        <title>Chloroplast acquisition without the gene transfer in kleptoplastic sea slugs, Plakobranchus ocellatus.</title>
        <authorList>
            <person name="Maeda T."/>
            <person name="Takahashi S."/>
            <person name="Yoshida T."/>
            <person name="Shimamura S."/>
            <person name="Takaki Y."/>
            <person name="Nagai Y."/>
            <person name="Toyoda A."/>
            <person name="Suzuki Y."/>
            <person name="Arimoto A."/>
            <person name="Ishii H."/>
            <person name="Satoh N."/>
            <person name="Nishiyama T."/>
            <person name="Hasebe M."/>
            <person name="Maruyama T."/>
            <person name="Minagawa J."/>
            <person name="Obokata J."/>
            <person name="Shigenobu S."/>
        </authorList>
    </citation>
    <scope>NUCLEOTIDE SEQUENCE [LARGE SCALE GENOMIC DNA]</scope>
</reference>
<feature type="region of interest" description="Disordered" evidence="1">
    <location>
        <begin position="87"/>
        <end position="117"/>
    </location>
</feature>
<keyword evidence="3" id="KW-1185">Reference proteome</keyword>
<dbReference type="AlphaFoldDB" id="A0AAV4JSS8"/>
<sequence length="117" mass="12896">MAAPQTTGVTTRQMHRRREIILANGGKDATALWGNNAEVSIGRKSRGKLQSSRSCDKEDFVDDSGLDLFSRDSIDGSVSVDHSCRTFPLQHGEQSQMADSMGKRQPKTETSSKQVRQ</sequence>
<organism evidence="2 3">
    <name type="scientific">Elysia marginata</name>
    <dbReference type="NCBI Taxonomy" id="1093978"/>
    <lineage>
        <taxon>Eukaryota</taxon>
        <taxon>Metazoa</taxon>
        <taxon>Spiralia</taxon>
        <taxon>Lophotrochozoa</taxon>
        <taxon>Mollusca</taxon>
        <taxon>Gastropoda</taxon>
        <taxon>Heterobranchia</taxon>
        <taxon>Euthyneura</taxon>
        <taxon>Panpulmonata</taxon>
        <taxon>Sacoglossa</taxon>
        <taxon>Placobranchoidea</taxon>
        <taxon>Plakobranchidae</taxon>
        <taxon>Elysia</taxon>
    </lineage>
</organism>
<dbReference type="Proteomes" id="UP000762676">
    <property type="component" value="Unassembled WGS sequence"/>
</dbReference>
<evidence type="ECO:0000313" key="2">
    <source>
        <dbReference type="EMBL" id="GFS25829.1"/>
    </source>
</evidence>
<dbReference type="EMBL" id="BMAT01003453">
    <property type="protein sequence ID" value="GFS25829.1"/>
    <property type="molecule type" value="Genomic_DNA"/>
</dbReference>
<evidence type="ECO:0000313" key="3">
    <source>
        <dbReference type="Proteomes" id="UP000762676"/>
    </source>
</evidence>
<proteinExistence type="predicted"/>